<accession>A0ABX8YDT2</accession>
<dbReference type="Proteomes" id="UP000826616">
    <property type="component" value="Chromosome"/>
</dbReference>
<evidence type="ECO:0000313" key="1">
    <source>
        <dbReference type="EMBL" id="QYY43510.1"/>
    </source>
</evidence>
<sequence length="78" mass="9126">MCGRMVYCTRRTITTEARVEAESGTLLAMATGSFRVLKSSSDTSDRRKIKRKERGDLMHDYEPPRFLFIPFKYPNKIY</sequence>
<organism evidence="1 2">
    <name type="scientific">Aneurinibacillus thermoaerophilus</name>
    <dbReference type="NCBI Taxonomy" id="143495"/>
    <lineage>
        <taxon>Bacteria</taxon>
        <taxon>Bacillati</taxon>
        <taxon>Bacillota</taxon>
        <taxon>Bacilli</taxon>
        <taxon>Bacillales</taxon>
        <taxon>Paenibacillaceae</taxon>
        <taxon>Aneurinibacillus group</taxon>
        <taxon>Aneurinibacillus</taxon>
    </lineage>
</organism>
<keyword evidence="2" id="KW-1185">Reference proteome</keyword>
<dbReference type="GeneID" id="97140619"/>
<protein>
    <submittedName>
        <fullName evidence="1">Uncharacterized protein</fullName>
    </submittedName>
</protein>
<dbReference type="RefSeq" id="WP_220559438.1">
    <property type="nucleotide sequence ID" value="NZ_CP080764.1"/>
</dbReference>
<gene>
    <name evidence="1" type="ORF">K3F53_04500</name>
</gene>
<dbReference type="EMBL" id="CP080764">
    <property type="protein sequence ID" value="QYY43510.1"/>
    <property type="molecule type" value="Genomic_DNA"/>
</dbReference>
<proteinExistence type="predicted"/>
<name>A0ABX8YDT2_ANETH</name>
<reference evidence="1 2" key="1">
    <citation type="submission" date="2021-08" db="EMBL/GenBank/DDBJ databases">
        <title>Complete genome sequence of the strain Aneurinibacillus thermoaerophilus CCM 8960.</title>
        <authorList>
            <person name="Musilova J."/>
            <person name="Kourilova X."/>
            <person name="Pernicova I."/>
            <person name="Bezdicek M."/>
            <person name="Lengerova M."/>
            <person name="Obruca S."/>
            <person name="Sedlar K."/>
        </authorList>
    </citation>
    <scope>NUCLEOTIDE SEQUENCE [LARGE SCALE GENOMIC DNA]</scope>
    <source>
        <strain evidence="1 2">CCM 8960</strain>
    </source>
</reference>
<evidence type="ECO:0000313" key="2">
    <source>
        <dbReference type="Proteomes" id="UP000826616"/>
    </source>
</evidence>